<dbReference type="GO" id="GO:0008696">
    <property type="term" value="F:4-amino-4-deoxychorismate lyase activity"/>
    <property type="evidence" value="ECO:0007669"/>
    <property type="project" value="UniProtKB-EC"/>
</dbReference>
<reference evidence="13 14" key="1">
    <citation type="submission" date="2015-11" db="EMBL/GenBank/DDBJ databases">
        <title>Genomic analysis of 38 Legionella species identifies large and diverse effector repertoires.</title>
        <authorList>
            <person name="Burstein D."/>
            <person name="Amaro F."/>
            <person name="Zusman T."/>
            <person name="Lifshitz Z."/>
            <person name="Cohen O."/>
            <person name="Gilbert J.A."/>
            <person name="Pupko T."/>
            <person name="Shuman H.A."/>
            <person name="Segal G."/>
        </authorList>
    </citation>
    <scope>NUCLEOTIDE SEQUENCE [LARGE SCALE GENOMIC DNA]</scope>
    <source>
        <strain evidence="13 14">ATCC 49506</strain>
    </source>
</reference>
<dbReference type="RefSeq" id="WP_058505393.1">
    <property type="nucleotide sequence ID" value="NZ_CAAAIF010000004.1"/>
</dbReference>
<dbReference type="InterPro" id="IPR050571">
    <property type="entry name" value="Class-IV_PLP-Dep_Aminotrnsfr"/>
</dbReference>
<organism evidence="13 14">
    <name type="scientific">Legionella nautarum</name>
    <dbReference type="NCBI Taxonomy" id="45070"/>
    <lineage>
        <taxon>Bacteria</taxon>
        <taxon>Pseudomonadati</taxon>
        <taxon>Pseudomonadota</taxon>
        <taxon>Gammaproteobacteria</taxon>
        <taxon>Legionellales</taxon>
        <taxon>Legionellaceae</taxon>
        <taxon>Legionella</taxon>
    </lineage>
</organism>
<dbReference type="GO" id="GO:0046656">
    <property type="term" value="P:folic acid biosynthetic process"/>
    <property type="evidence" value="ECO:0007669"/>
    <property type="project" value="UniProtKB-KW"/>
</dbReference>
<dbReference type="Pfam" id="PF01063">
    <property type="entry name" value="Aminotran_4"/>
    <property type="match status" value="1"/>
</dbReference>
<evidence type="ECO:0000256" key="5">
    <source>
        <dbReference type="ARBA" id="ARBA00035633"/>
    </source>
</evidence>
<evidence type="ECO:0000256" key="2">
    <source>
        <dbReference type="ARBA" id="ARBA00009320"/>
    </source>
</evidence>
<keyword evidence="14" id="KW-1185">Reference proteome</keyword>
<dbReference type="PROSITE" id="PS00770">
    <property type="entry name" value="AA_TRANSFER_CLASS_4"/>
    <property type="match status" value="1"/>
</dbReference>
<comment type="similarity">
    <text evidence="2 11">Belongs to the class-IV pyridoxal-phosphate-dependent aminotransferase family.</text>
</comment>
<comment type="function">
    <text evidence="8">Involved in the biosynthesis of p-aminobenzoate (PABA), a precursor of tetrahydrofolate. Converts 4-amino-4-deoxychorismate into 4-aminobenzoate (PABA) and pyruvate.</text>
</comment>
<protein>
    <recommendedName>
        <fullName evidence="9">Aminodeoxychorismate lyase</fullName>
        <ecNumber evidence="6">4.1.3.38</ecNumber>
    </recommendedName>
    <alternativeName>
        <fullName evidence="10">4-amino-4-deoxychorismate lyase</fullName>
    </alternativeName>
</protein>
<evidence type="ECO:0000256" key="11">
    <source>
        <dbReference type="RuleBase" id="RU004106"/>
    </source>
</evidence>
<dbReference type="InterPro" id="IPR036038">
    <property type="entry name" value="Aminotransferase-like"/>
</dbReference>
<dbReference type="GO" id="GO:0008153">
    <property type="term" value="P:4-aminobenzoate biosynthetic process"/>
    <property type="evidence" value="ECO:0007669"/>
    <property type="project" value="TreeGrafter"/>
</dbReference>
<dbReference type="EC" id="4.1.3.38" evidence="6"/>
<dbReference type="InterPro" id="IPR018300">
    <property type="entry name" value="Aminotrans_IV_CS"/>
</dbReference>
<evidence type="ECO:0000256" key="9">
    <source>
        <dbReference type="ARBA" id="ARBA00069174"/>
    </source>
</evidence>
<evidence type="ECO:0000256" key="4">
    <source>
        <dbReference type="ARBA" id="ARBA00022909"/>
    </source>
</evidence>
<dbReference type="FunFam" id="3.20.10.10:FF:000002">
    <property type="entry name" value="D-alanine aminotransferase"/>
    <property type="match status" value="1"/>
</dbReference>
<dbReference type="GO" id="GO:0005829">
    <property type="term" value="C:cytosol"/>
    <property type="evidence" value="ECO:0007669"/>
    <property type="project" value="TreeGrafter"/>
</dbReference>
<dbReference type="SUPFAM" id="SSF56752">
    <property type="entry name" value="D-aminoacid aminotransferase-like PLP-dependent enzymes"/>
    <property type="match status" value="1"/>
</dbReference>
<comment type="cofactor">
    <cofactor evidence="1 12">
        <name>pyridoxal 5'-phosphate</name>
        <dbReference type="ChEBI" id="CHEBI:597326"/>
    </cofactor>
</comment>
<evidence type="ECO:0000256" key="6">
    <source>
        <dbReference type="ARBA" id="ARBA00035676"/>
    </source>
</evidence>
<dbReference type="EMBL" id="LNYO01000024">
    <property type="protein sequence ID" value="KTD32744.1"/>
    <property type="molecule type" value="Genomic_DNA"/>
</dbReference>
<dbReference type="InterPro" id="IPR043132">
    <property type="entry name" value="BCAT-like_C"/>
</dbReference>
<comment type="caution">
    <text evidence="13">The sequence shown here is derived from an EMBL/GenBank/DDBJ whole genome shotgun (WGS) entry which is preliminary data.</text>
</comment>
<evidence type="ECO:0000256" key="10">
    <source>
        <dbReference type="ARBA" id="ARBA00080135"/>
    </source>
</evidence>
<proteinExistence type="inferred from homology"/>
<dbReference type="PATRIC" id="fig|45070.6.peg.2525"/>
<evidence type="ECO:0000313" key="13">
    <source>
        <dbReference type="EMBL" id="KTD32744.1"/>
    </source>
</evidence>
<evidence type="ECO:0000256" key="3">
    <source>
        <dbReference type="ARBA" id="ARBA00022898"/>
    </source>
</evidence>
<dbReference type="InterPro" id="IPR001544">
    <property type="entry name" value="Aminotrans_IV"/>
</dbReference>
<dbReference type="STRING" id="45070.Lnau_2392"/>
<dbReference type="Proteomes" id="UP000054725">
    <property type="component" value="Unassembled WGS sequence"/>
</dbReference>
<evidence type="ECO:0000256" key="12">
    <source>
        <dbReference type="RuleBase" id="RU004516"/>
    </source>
</evidence>
<evidence type="ECO:0000256" key="7">
    <source>
        <dbReference type="ARBA" id="ARBA00049529"/>
    </source>
</evidence>
<dbReference type="PANTHER" id="PTHR42743:SF2">
    <property type="entry name" value="AMINODEOXYCHORISMATE LYASE"/>
    <property type="match status" value="1"/>
</dbReference>
<dbReference type="Gene3D" id="3.30.470.10">
    <property type="match status" value="1"/>
</dbReference>
<evidence type="ECO:0000256" key="8">
    <source>
        <dbReference type="ARBA" id="ARBA00054027"/>
    </source>
</evidence>
<sequence length="271" mass="30591">MPTLIFIQENEADFSFALDDRIFLGEGLFETIRIVEKKPCYPEAHWQRLKKAAAFLGLAFEVSFDLWLEKLKHCIHIKKLQEGGIKVILSGGRAPRGLVAQGSETYLLFNAFHYNRNSQPLELISAPWRRDAKNPIYQLKSLNYLEAIIARRGAEAAQADEVLFFNFQDQATETSVANFFIIKNDCLITPPCHSGVLAGIIRERLLVLCKQGGIDCSVRELPKENIMQADAAFTCNALQGIQPVRSFDGQMFNINHPLLSLLVQLLAEDKR</sequence>
<accession>A0A0W0WK97</accession>
<keyword evidence="3 12" id="KW-0663">Pyridoxal phosphate</keyword>
<dbReference type="PANTHER" id="PTHR42743">
    <property type="entry name" value="AMINO-ACID AMINOTRANSFERASE"/>
    <property type="match status" value="1"/>
</dbReference>
<comment type="pathway">
    <text evidence="5">Cofactor biosynthesis; tetrahydrofolate biosynthesis; 4-aminobenzoate from chorismate: step 2/2.</text>
</comment>
<evidence type="ECO:0000313" key="14">
    <source>
        <dbReference type="Proteomes" id="UP000054725"/>
    </source>
</evidence>
<gene>
    <name evidence="13" type="ORF">Lnau_2392</name>
</gene>
<keyword evidence="13" id="KW-0456">Lyase</keyword>
<dbReference type="Gene3D" id="3.20.10.10">
    <property type="entry name" value="D-amino Acid Aminotransferase, subunit A, domain 2"/>
    <property type="match status" value="1"/>
</dbReference>
<name>A0A0W0WK97_9GAMM</name>
<comment type="catalytic activity">
    <reaction evidence="7">
        <text>4-amino-4-deoxychorismate = 4-aminobenzoate + pyruvate + H(+)</text>
        <dbReference type="Rhea" id="RHEA:16201"/>
        <dbReference type="ChEBI" id="CHEBI:15361"/>
        <dbReference type="ChEBI" id="CHEBI:15378"/>
        <dbReference type="ChEBI" id="CHEBI:17836"/>
        <dbReference type="ChEBI" id="CHEBI:58406"/>
        <dbReference type="EC" id="4.1.3.38"/>
    </reaction>
</comment>
<dbReference type="AlphaFoldDB" id="A0A0W0WK97"/>
<keyword evidence="4" id="KW-0289">Folate biosynthesis</keyword>
<evidence type="ECO:0000256" key="1">
    <source>
        <dbReference type="ARBA" id="ARBA00001933"/>
    </source>
</evidence>
<dbReference type="InterPro" id="IPR043131">
    <property type="entry name" value="BCAT-like_N"/>
</dbReference>
<dbReference type="OrthoDB" id="9805628at2"/>